<keyword evidence="1" id="KW-0472">Membrane</keyword>
<gene>
    <name evidence="2" type="ORF">JG688_00015629</name>
</gene>
<protein>
    <submittedName>
        <fullName evidence="2">Uncharacterized protein</fullName>
    </submittedName>
</protein>
<feature type="transmembrane region" description="Helical" evidence="1">
    <location>
        <begin position="47"/>
        <end position="65"/>
    </location>
</feature>
<keyword evidence="1" id="KW-1133">Transmembrane helix</keyword>
<organism evidence="2 3">
    <name type="scientific">Phytophthora aleatoria</name>
    <dbReference type="NCBI Taxonomy" id="2496075"/>
    <lineage>
        <taxon>Eukaryota</taxon>
        <taxon>Sar</taxon>
        <taxon>Stramenopiles</taxon>
        <taxon>Oomycota</taxon>
        <taxon>Peronosporomycetes</taxon>
        <taxon>Peronosporales</taxon>
        <taxon>Peronosporaceae</taxon>
        <taxon>Phytophthora</taxon>
    </lineage>
</organism>
<evidence type="ECO:0000313" key="3">
    <source>
        <dbReference type="Proteomes" id="UP000709295"/>
    </source>
</evidence>
<dbReference type="Proteomes" id="UP000709295">
    <property type="component" value="Unassembled WGS sequence"/>
</dbReference>
<comment type="caution">
    <text evidence="2">The sequence shown here is derived from an EMBL/GenBank/DDBJ whole genome shotgun (WGS) entry which is preliminary data.</text>
</comment>
<feature type="transmembrane region" description="Helical" evidence="1">
    <location>
        <begin position="6"/>
        <end position="27"/>
    </location>
</feature>
<dbReference type="AlphaFoldDB" id="A0A8J5IZ81"/>
<name>A0A8J5IZ81_9STRA</name>
<evidence type="ECO:0000313" key="2">
    <source>
        <dbReference type="EMBL" id="KAG6947257.1"/>
    </source>
</evidence>
<evidence type="ECO:0000256" key="1">
    <source>
        <dbReference type="SAM" id="Phobius"/>
    </source>
</evidence>
<dbReference type="EMBL" id="JAENGY010001734">
    <property type="protein sequence ID" value="KAG6947257.1"/>
    <property type="molecule type" value="Genomic_DNA"/>
</dbReference>
<proteinExistence type="predicted"/>
<sequence length="170" mass="19669">MPMRPHIWTFLTGSLSAVVFVKLDLWIKKTEFVFQWWHTILVRAVEALAISMLLSVCFRGLLFTWVHENPAPAPKGFPYTSAFLAIIFVIEMIKPSCVSTMLEWMSAQADYFDRFFSRLILTMALSTTTYYLIEYPSLLFAQRMSKLLANAEKKASGDWTRFACMERITT</sequence>
<feature type="transmembrane region" description="Helical" evidence="1">
    <location>
        <begin position="115"/>
        <end position="133"/>
    </location>
</feature>
<reference evidence="2" key="1">
    <citation type="submission" date="2021-01" db="EMBL/GenBank/DDBJ databases">
        <title>Phytophthora aleatoria, a newly-described species from Pinus radiata is distinct from Phytophthora cactorum isolates based on comparative genomics.</title>
        <authorList>
            <person name="Mcdougal R."/>
            <person name="Panda P."/>
            <person name="Williams N."/>
            <person name="Studholme D.J."/>
        </authorList>
    </citation>
    <scope>NUCLEOTIDE SEQUENCE</scope>
    <source>
        <strain evidence="2">NZFS 4037</strain>
    </source>
</reference>
<accession>A0A8J5IZ81</accession>
<keyword evidence="1" id="KW-0812">Transmembrane</keyword>
<keyword evidence="3" id="KW-1185">Reference proteome</keyword>
<feature type="transmembrane region" description="Helical" evidence="1">
    <location>
        <begin position="77"/>
        <end position="94"/>
    </location>
</feature>